<reference evidence="3 4" key="2">
    <citation type="submission" date="2019-01" db="EMBL/GenBank/DDBJ databases">
        <title>The decoding of complex shrimp genome reveals the adaptation for benthos swimmer, frequently molting mechanism and breeding impact on genome.</title>
        <authorList>
            <person name="Sun Y."/>
            <person name="Gao Y."/>
            <person name="Yu Y."/>
        </authorList>
    </citation>
    <scope>NUCLEOTIDE SEQUENCE [LARGE SCALE GENOMIC DNA]</scope>
    <source>
        <tissue evidence="3">Muscle</tissue>
    </source>
</reference>
<evidence type="ECO:0000256" key="1">
    <source>
        <dbReference type="SAM" id="MobiDB-lite"/>
    </source>
</evidence>
<evidence type="ECO:0000313" key="3">
    <source>
        <dbReference type="EMBL" id="ROT75719.1"/>
    </source>
</evidence>
<name>A0A3R7M9I2_PENVA</name>
<organism evidence="3 4">
    <name type="scientific">Penaeus vannamei</name>
    <name type="common">Whiteleg shrimp</name>
    <name type="synonym">Litopenaeus vannamei</name>
    <dbReference type="NCBI Taxonomy" id="6689"/>
    <lineage>
        <taxon>Eukaryota</taxon>
        <taxon>Metazoa</taxon>
        <taxon>Ecdysozoa</taxon>
        <taxon>Arthropoda</taxon>
        <taxon>Crustacea</taxon>
        <taxon>Multicrustacea</taxon>
        <taxon>Malacostraca</taxon>
        <taxon>Eumalacostraca</taxon>
        <taxon>Eucarida</taxon>
        <taxon>Decapoda</taxon>
        <taxon>Dendrobranchiata</taxon>
        <taxon>Penaeoidea</taxon>
        <taxon>Penaeidae</taxon>
        <taxon>Penaeus</taxon>
    </lineage>
</organism>
<evidence type="ECO:0000313" key="4">
    <source>
        <dbReference type="Proteomes" id="UP000283509"/>
    </source>
</evidence>
<keyword evidence="2" id="KW-0472">Membrane</keyword>
<feature type="transmembrane region" description="Helical" evidence="2">
    <location>
        <begin position="255"/>
        <end position="288"/>
    </location>
</feature>
<feature type="region of interest" description="Disordered" evidence="1">
    <location>
        <begin position="153"/>
        <end position="219"/>
    </location>
</feature>
<dbReference type="EMBL" id="QCYY01001740">
    <property type="protein sequence ID" value="ROT75719.1"/>
    <property type="molecule type" value="Genomic_DNA"/>
</dbReference>
<feature type="transmembrane region" description="Helical" evidence="2">
    <location>
        <begin position="337"/>
        <end position="354"/>
    </location>
</feature>
<comment type="caution">
    <text evidence="3">The sequence shown here is derived from an EMBL/GenBank/DDBJ whole genome shotgun (WGS) entry which is preliminary data.</text>
</comment>
<evidence type="ECO:0000256" key="2">
    <source>
        <dbReference type="SAM" id="Phobius"/>
    </source>
</evidence>
<accession>A0A3R7M9I2</accession>
<feature type="compositionally biased region" description="Basic and acidic residues" evidence="1">
    <location>
        <begin position="153"/>
        <end position="184"/>
    </location>
</feature>
<proteinExistence type="predicted"/>
<keyword evidence="2" id="KW-1133">Transmembrane helix</keyword>
<feature type="transmembrane region" description="Helical" evidence="2">
    <location>
        <begin position="295"/>
        <end position="317"/>
    </location>
</feature>
<protein>
    <submittedName>
        <fullName evidence="3">Uncharacterized protein</fullName>
    </submittedName>
</protein>
<dbReference type="AlphaFoldDB" id="A0A3R7M9I2"/>
<gene>
    <name evidence="3" type="ORF">C7M84_005737</name>
</gene>
<sequence length="373" mass="42248">MPPSPPPPFHMALEYRVRPRDAFRTALSWIYTCHNHFGFWSFTTRPRSRTTFTIHTIFSKTLFQPSYFSPPTTHCFPYPLLISHLVPWTSAHLSHSDKSLPSPSPSPTSCVFTYFLTSGEGSQPNEVGPRRPSFTLLIIVEYFHVTRLAQRVDRGREGREEGEGPEKGRGERGGNADRGREGKAQRGTISRARQREWKQQREQTASPPSAQGGLPGHGGGHLISMKETRDLGGHTFEVNYFSYFDFSTLSLLSHLYYLFLLLLLLFPLFSSSSFSYSPFLLLLFLLSFHPPPFPILLPSSSFSYCPSLLFLLFLFSFPPPPFPTLLPSSSFSYFPSLLLFFLFSSSLLYNTLLLSPLPHTHRHPCYITAPPAS</sequence>
<keyword evidence="2" id="KW-0812">Transmembrane</keyword>
<reference evidence="3 4" key="1">
    <citation type="submission" date="2018-04" db="EMBL/GenBank/DDBJ databases">
        <authorList>
            <person name="Zhang X."/>
            <person name="Yuan J."/>
            <person name="Li F."/>
            <person name="Xiang J."/>
        </authorList>
    </citation>
    <scope>NUCLEOTIDE SEQUENCE [LARGE SCALE GENOMIC DNA]</scope>
    <source>
        <tissue evidence="3">Muscle</tissue>
    </source>
</reference>
<dbReference type="Proteomes" id="UP000283509">
    <property type="component" value="Unassembled WGS sequence"/>
</dbReference>
<keyword evidence="4" id="KW-1185">Reference proteome</keyword>